<evidence type="ECO:0000313" key="6">
    <source>
        <dbReference type="EMBL" id="AZW18959.1"/>
    </source>
</evidence>
<dbReference type="Pfam" id="PF14833">
    <property type="entry name" value="NAD_binding_11"/>
    <property type="match status" value="1"/>
</dbReference>
<dbReference type="InterPro" id="IPR008927">
    <property type="entry name" value="6-PGluconate_DH-like_C_sf"/>
</dbReference>
<dbReference type="InterPro" id="IPR013328">
    <property type="entry name" value="6PGD_dom2"/>
</dbReference>
<sequence length="307" mass="32471">MTTFKRAGFIGLGVMGEPICRNLAQKSGLPVMGCDQNPAGLARLAAHGVQAADAAGIARDCDIIFLSLPSGEVVEKVVQGEQGLLALARPGQVIVDTSTSAVDTTRRLAEAFARRQAIFIDAPVARTRAAAEAGKLSVMVGADADVFEQVRPLIATFAEEITLCGGVGSGQVVKILNNMVLFETVTALAEARGIARRAGVDPKVILETFTRGSADSFALRNHGLKAILPGDFPEKAFPVTYARKDLNYALRLAEQTGIAANGARNVDHWFEAALAQGLGERYWPVISQLIDAARESPDRQGPGMPPP</sequence>
<dbReference type="PANTHER" id="PTHR43060">
    <property type="entry name" value="3-HYDROXYISOBUTYRATE DEHYDROGENASE-LIKE 1, MITOCHONDRIAL-RELATED"/>
    <property type="match status" value="1"/>
</dbReference>
<evidence type="ECO:0000259" key="5">
    <source>
        <dbReference type="Pfam" id="PF14833"/>
    </source>
</evidence>
<dbReference type="InterPro" id="IPR006115">
    <property type="entry name" value="6PGDH_NADP-bd"/>
</dbReference>
<dbReference type="InterPro" id="IPR015815">
    <property type="entry name" value="HIBADH-related"/>
</dbReference>
<feature type="domain" description="3-hydroxyisobutyrate dehydrogenase-like NAD-binding" evidence="5">
    <location>
        <begin position="168"/>
        <end position="280"/>
    </location>
</feature>
<keyword evidence="1" id="KW-0560">Oxidoreductase</keyword>
<dbReference type="RefSeq" id="WP_048940069.1">
    <property type="nucleotide sequence ID" value="NZ_CP012077.1"/>
</dbReference>
<dbReference type="GO" id="GO:0051287">
    <property type="term" value="F:NAD binding"/>
    <property type="evidence" value="ECO:0007669"/>
    <property type="project" value="InterPro"/>
</dbReference>
<dbReference type="PANTHER" id="PTHR43060:SF15">
    <property type="entry name" value="3-HYDROXYISOBUTYRATE DEHYDROGENASE-LIKE 1, MITOCHONDRIAL-RELATED"/>
    <property type="match status" value="1"/>
</dbReference>
<gene>
    <name evidence="6" type="ORF">CS347_20465</name>
</gene>
<organism evidence="6 7">
    <name type="scientific">Bordetella hinzii</name>
    <dbReference type="NCBI Taxonomy" id="103855"/>
    <lineage>
        <taxon>Bacteria</taxon>
        <taxon>Pseudomonadati</taxon>
        <taxon>Pseudomonadota</taxon>
        <taxon>Betaproteobacteria</taxon>
        <taxon>Burkholderiales</taxon>
        <taxon>Alcaligenaceae</taxon>
        <taxon>Bordetella</taxon>
    </lineage>
</organism>
<dbReference type="SUPFAM" id="SSF48179">
    <property type="entry name" value="6-phosphogluconate dehydrogenase C-terminal domain-like"/>
    <property type="match status" value="1"/>
</dbReference>
<dbReference type="InterPro" id="IPR036291">
    <property type="entry name" value="NAD(P)-bd_dom_sf"/>
</dbReference>
<evidence type="ECO:0000256" key="1">
    <source>
        <dbReference type="ARBA" id="ARBA00023002"/>
    </source>
</evidence>
<dbReference type="Proteomes" id="UP000282741">
    <property type="component" value="Chromosome"/>
</dbReference>
<accession>A0AAN1VHF2</accession>
<dbReference type="GO" id="GO:0016491">
    <property type="term" value="F:oxidoreductase activity"/>
    <property type="evidence" value="ECO:0007669"/>
    <property type="project" value="UniProtKB-KW"/>
</dbReference>
<dbReference type="Gene3D" id="3.40.50.720">
    <property type="entry name" value="NAD(P)-binding Rossmann-like Domain"/>
    <property type="match status" value="1"/>
</dbReference>
<dbReference type="Gene3D" id="1.10.1040.10">
    <property type="entry name" value="N-(1-d-carboxylethyl)-l-norvaline Dehydrogenase, domain 2"/>
    <property type="match status" value="1"/>
</dbReference>
<dbReference type="GO" id="GO:0050661">
    <property type="term" value="F:NADP binding"/>
    <property type="evidence" value="ECO:0007669"/>
    <property type="project" value="InterPro"/>
</dbReference>
<evidence type="ECO:0000259" key="4">
    <source>
        <dbReference type="Pfam" id="PF03446"/>
    </source>
</evidence>
<dbReference type="AlphaFoldDB" id="A0AAN1VHF2"/>
<protein>
    <submittedName>
        <fullName evidence="6">NAD(P)-dependent oxidoreductase</fullName>
    </submittedName>
</protein>
<dbReference type="Pfam" id="PF03446">
    <property type="entry name" value="NAD_binding_2"/>
    <property type="match status" value="1"/>
</dbReference>
<dbReference type="EMBL" id="CP024172">
    <property type="protein sequence ID" value="AZW18959.1"/>
    <property type="molecule type" value="Genomic_DNA"/>
</dbReference>
<dbReference type="InterPro" id="IPR029154">
    <property type="entry name" value="HIBADH-like_NADP-bd"/>
</dbReference>
<feature type="active site" evidence="3">
    <location>
        <position position="174"/>
    </location>
</feature>
<dbReference type="SUPFAM" id="SSF51735">
    <property type="entry name" value="NAD(P)-binding Rossmann-fold domains"/>
    <property type="match status" value="1"/>
</dbReference>
<feature type="domain" description="6-phosphogluconate dehydrogenase NADP-binding" evidence="4">
    <location>
        <begin position="8"/>
        <end position="165"/>
    </location>
</feature>
<evidence type="ECO:0000313" key="7">
    <source>
        <dbReference type="Proteomes" id="UP000282741"/>
    </source>
</evidence>
<proteinExistence type="predicted"/>
<reference evidence="7" key="1">
    <citation type="submission" date="2017-10" db="EMBL/GenBank/DDBJ databases">
        <title>Whole genome sequencing of various Bordetella species.</title>
        <authorList>
            <person name="Weigand M.R."/>
            <person name="Loparev V."/>
            <person name="Peng Y."/>
            <person name="Bowden K.E."/>
            <person name="Tondella M.L."/>
            <person name="Williams M.M."/>
        </authorList>
    </citation>
    <scope>NUCLEOTIDE SEQUENCE [LARGE SCALE GENOMIC DNA]</scope>
    <source>
        <strain evidence="7">H720</strain>
    </source>
</reference>
<evidence type="ECO:0000256" key="3">
    <source>
        <dbReference type="PIRSR" id="PIRSR000103-1"/>
    </source>
</evidence>
<name>A0AAN1VHF2_9BORD</name>
<dbReference type="PIRSF" id="PIRSF000103">
    <property type="entry name" value="HIBADH"/>
    <property type="match status" value="1"/>
</dbReference>
<evidence type="ECO:0000256" key="2">
    <source>
        <dbReference type="ARBA" id="ARBA00023027"/>
    </source>
</evidence>
<dbReference type="GeneID" id="92993514"/>
<keyword evidence="2" id="KW-0520">NAD</keyword>